<accession>A0A7W7VSV3</accession>
<evidence type="ECO:0000256" key="2">
    <source>
        <dbReference type="ARBA" id="ARBA00001946"/>
    </source>
</evidence>
<dbReference type="CDD" id="cd01639">
    <property type="entry name" value="IMPase"/>
    <property type="match status" value="1"/>
</dbReference>
<dbReference type="AlphaFoldDB" id="A0A7W7VSV3"/>
<dbReference type="EC" id="3.1.3.25" evidence="8"/>
<dbReference type="GO" id="GO:0046872">
    <property type="term" value="F:metal ion binding"/>
    <property type="evidence" value="ECO:0007669"/>
    <property type="project" value="UniProtKB-KW"/>
</dbReference>
<dbReference type="Gene3D" id="3.30.540.10">
    <property type="entry name" value="Fructose-1,6-Bisphosphatase, subunit A, domain 1"/>
    <property type="match status" value="1"/>
</dbReference>
<evidence type="ECO:0000256" key="3">
    <source>
        <dbReference type="ARBA" id="ARBA00009759"/>
    </source>
</evidence>
<evidence type="ECO:0000256" key="1">
    <source>
        <dbReference type="ARBA" id="ARBA00001033"/>
    </source>
</evidence>
<dbReference type="PRINTS" id="PR00377">
    <property type="entry name" value="IMPHPHTASES"/>
</dbReference>
<evidence type="ECO:0000313" key="10">
    <source>
        <dbReference type="Proteomes" id="UP000552644"/>
    </source>
</evidence>
<dbReference type="PROSITE" id="PS00629">
    <property type="entry name" value="IMP_1"/>
    <property type="match status" value="1"/>
</dbReference>
<keyword evidence="5 8" id="KW-0378">Hydrolase</keyword>
<evidence type="ECO:0000256" key="7">
    <source>
        <dbReference type="PIRSR" id="PIRSR600760-2"/>
    </source>
</evidence>
<dbReference type="GO" id="GO:0008934">
    <property type="term" value="F:inositol monophosphate 1-phosphatase activity"/>
    <property type="evidence" value="ECO:0007669"/>
    <property type="project" value="InterPro"/>
</dbReference>
<dbReference type="InterPro" id="IPR020583">
    <property type="entry name" value="Inositol_monoP_metal-BS"/>
</dbReference>
<comment type="catalytic activity">
    <reaction evidence="1 8">
        <text>a myo-inositol phosphate + H2O = myo-inositol + phosphate</text>
        <dbReference type="Rhea" id="RHEA:24056"/>
        <dbReference type="ChEBI" id="CHEBI:15377"/>
        <dbReference type="ChEBI" id="CHEBI:17268"/>
        <dbReference type="ChEBI" id="CHEBI:43474"/>
        <dbReference type="ChEBI" id="CHEBI:84139"/>
        <dbReference type="EC" id="3.1.3.25"/>
    </reaction>
</comment>
<dbReference type="Gene3D" id="3.40.190.80">
    <property type="match status" value="1"/>
</dbReference>
<dbReference type="SUPFAM" id="SSF56655">
    <property type="entry name" value="Carbohydrate phosphatase"/>
    <property type="match status" value="1"/>
</dbReference>
<evidence type="ECO:0000256" key="4">
    <source>
        <dbReference type="ARBA" id="ARBA00022723"/>
    </source>
</evidence>
<keyword evidence="4 7" id="KW-0479">Metal-binding</keyword>
<dbReference type="GO" id="GO:0007165">
    <property type="term" value="P:signal transduction"/>
    <property type="evidence" value="ECO:0007669"/>
    <property type="project" value="TreeGrafter"/>
</dbReference>
<reference evidence="9 10" key="1">
    <citation type="submission" date="2020-08" db="EMBL/GenBank/DDBJ databases">
        <title>Genomic Encyclopedia of Type Strains, Phase III (KMG-III): the genomes of soil and plant-associated and newly described type strains.</title>
        <authorList>
            <person name="Whitman W."/>
        </authorList>
    </citation>
    <scope>NUCLEOTIDE SEQUENCE [LARGE SCALE GENOMIC DNA]</scope>
    <source>
        <strain evidence="9 10">CECT 8840</strain>
    </source>
</reference>
<dbReference type="Pfam" id="PF00459">
    <property type="entry name" value="Inositol_P"/>
    <property type="match status" value="1"/>
</dbReference>
<evidence type="ECO:0000256" key="5">
    <source>
        <dbReference type="ARBA" id="ARBA00022801"/>
    </source>
</evidence>
<proteinExistence type="inferred from homology"/>
<feature type="binding site" evidence="7">
    <location>
        <position position="67"/>
    </location>
    <ligand>
        <name>Mg(2+)</name>
        <dbReference type="ChEBI" id="CHEBI:18420"/>
        <label>1</label>
        <note>catalytic</note>
    </ligand>
</feature>
<sequence>MTPDVRTLLPIAEQAVTIAADILTTRLPGVVTAKGDRDMATEVDYAVEHAVRDFLTRETPEIAFLGEEEGGPARGAGPVWALDPVDGTANFLHGIPLCGVSLGLIDGDTSVLGVIDLPFLSSRYSAAHGHGAHLDGRPIHCGQATDLAEAIVGIGDYAVGQAADTRNRLRLAVTGELAARVQRVRMFGSAAVDLAWVAQGRIDAAIMLSNKPWDTAAGVLIAREAGAVVVDLDGTPHTVNAQATIATTPAILTDLLNLIAEADKNLSRETRSRPALTNPPQEPT</sequence>
<protein>
    <recommendedName>
        <fullName evidence="8">Inositol-1-monophosphatase</fullName>
        <ecNumber evidence="8">3.1.3.25</ecNumber>
    </recommendedName>
</protein>
<organism evidence="9 10">
    <name type="scientific">Streptosporangium saharense</name>
    <dbReference type="NCBI Taxonomy" id="1706840"/>
    <lineage>
        <taxon>Bacteria</taxon>
        <taxon>Bacillati</taxon>
        <taxon>Actinomycetota</taxon>
        <taxon>Actinomycetes</taxon>
        <taxon>Streptosporangiales</taxon>
        <taxon>Streptosporangiaceae</taxon>
        <taxon>Streptosporangium</taxon>
    </lineage>
</organism>
<comment type="cofactor">
    <cofactor evidence="2 7 8">
        <name>Mg(2+)</name>
        <dbReference type="ChEBI" id="CHEBI:18420"/>
    </cofactor>
</comment>
<dbReference type="GO" id="GO:0006020">
    <property type="term" value="P:inositol metabolic process"/>
    <property type="evidence" value="ECO:0007669"/>
    <property type="project" value="TreeGrafter"/>
</dbReference>
<dbReference type="InterPro" id="IPR020550">
    <property type="entry name" value="Inositol_monophosphatase_CS"/>
</dbReference>
<evidence type="ECO:0000256" key="8">
    <source>
        <dbReference type="RuleBase" id="RU364068"/>
    </source>
</evidence>
<feature type="binding site" evidence="7">
    <location>
        <position position="86"/>
    </location>
    <ligand>
        <name>Mg(2+)</name>
        <dbReference type="ChEBI" id="CHEBI:18420"/>
        <label>1</label>
        <note>catalytic</note>
    </ligand>
</feature>
<dbReference type="PANTHER" id="PTHR20854:SF4">
    <property type="entry name" value="INOSITOL-1-MONOPHOSPHATASE-RELATED"/>
    <property type="match status" value="1"/>
</dbReference>
<evidence type="ECO:0000313" key="9">
    <source>
        <dbReference type="EMBL" id="MBB4920790.1"/>
    </source>
</evidence>
<dbReference type="Proteomes" id="UP000552644">
    <property type="component" value="Unassembled WGS sequence"/>
</dbReference>
<dbReference type="InterPro" id="IPR000760">
    <property type="entry name" value="Inositol_monophosphatase-like"/>
</dbReference>
<dbReference type="EMBL" id="JACHJP010000017">
    <property type="protein sequence ID" value="MBB4920790.1"/>
    <property type="molecule type" value="Genomic_DNA"/>
</dbReference>
<gene>
    <name evidence="9" type="ORF">FHS44_007942</name>
</gene>
<dbReference type="PROSITE" id="PS00630">
    <property type="entry name" value="IMP_2"/>
    <property type="match status" value="1"/>
</dbReference>
<dbReference type="RefSeq" id="WP_184725428.1">
    <property type="nucleotide sequence ID" value="NZ_JACHJP010000017.1"/>
</dbReference>
<feature type="binding site" evidence="7">
    <location>
        <position position="214"/>
    </location>
    <ligand>
        <name>Mg(2+)</name>
        <dbReference type="ChEBI" id="CHEBI:18420"/>
        <label>1</label>
        <note>catalytic</note>
    </ligand>
</feature>
<dbReference type="GO" id="GO:0046854">
    <property type="term" value="P:phosphatidylinositol phosphate biosynthetic process"/>
    <property type="evidence" value="ECO:0007669"/>
    <property type="project" value="InterPro"/>
</dbReference>
<feature type="binding site" evidence="7">
    <location>
        <position position="83"/>
    </location>
    <ligand>
        <name>Mg(2+)</name>
        <dbReference type="ChEBI" id="CHEBI:18420"/>
        <label>1</label>
        <note>catalytic</note>
    </ligand>
</feature>
<comment type="caution">
    <text evidence="9">The sequence shown here is derived from an EMBL/GenBank/DDBJ whole genome shotgun (WGS) entry which is preliminary data.</text>
</comment>
<comment type="similarity">
    <text evidence="3 8">Belongs to the inositol monophosphatase superfamily.</text>
</comment>
<dbReference type="PANTHER" id="PTHR20854">
    <property type="entry name" value="INOSITOL MONOPHOSPHATASE"/>
    <property type="match status" value="1"/>
</dbReference>
<name>A0A7W7VSV3_9ACTN</name>
<keyword evidence="6 7" id="KW-0460">Magnesium</keyword>
<dbReference type="InterPro" id="IPR033942">
    <property type="entry name" value="IMPase"/>
</dbReference>
<keyword evidence="10" id="KW-1185">Reference proteome</keyword>
<evidence type="ECO:0000256" key="6">
    <source>
        <dbReference type="ARBA" id="ARBA00022842"/>
    </source>
</evidence>